<evidence type="ECO:0000256" key="3">
    <source>
        <dbReference type="ARBA" id="ARBA00022801"/>
    </source>
</evidence>
<dbReference type="RefSeq" id="WP_070235368.1">
    <property type="nucleotide sequence ID" value="NZ_CP017478.1"/>
</dbReference>
<gene>
    <name evidence="5" type="ORF">LPB138_00410</name>
</gene>
<dbReference type="EMBL" id="CP017478">
    <property type="protein sequence ID" value="AOW19238.1"/>
    <property type="molecule type" value="Genomic_DNA"/>
</dbReference>
<feature type="signal peptide" evidence="4">
    <location>
        <begin position="1"/>
        <end position="22"/>
    </location>
</feature>
<feature type="chain" id="PRO_5009110721" description="Serine protease" evidence="4">
    <location>
        <begin position="23"/>
        <end position="367"/>
    </location>
</feature>
<accession>A0A1D8P3T4</accession>
<protein>
    <recommendedName>
        <fullName evidence="7">Serine protease</fullName>
    </recommendedName>
</protein>
<evidence type="ECO:0000256" key="4">
    <source>
        <dbReference type="SAM" id="SignalP"/>
    </source>
</evidence>
<name>A0A1D8P3T4_9FLAO</name>
<organism evidence="5 6">
    <name type="scientific">Urechidicola croceus</name>
    <dbReference type="NCBI Taxonomy" id="1850246"/>
    <lineage>
        <taxon>Bacteria</taxon>
        <taxon>Pseudomonadati</taxon>
        <taxon>Bacteroidota</taxon>
        <taxon>Flavobacteriia</taxon>
        <taxon>Flavobacteriales</taxon>
        <taxon>Flavobacteriaceae</taxon>
        <taxon>Urechidicola</taxon>
    </lineage>
</organism>
<dbReference type="PANTHER" id="PTHR43343:SF3">
    <property type="entry name" value="PROTEASE DO-LIKE 8, CHLOROPLASTIC"/>
    <property type="match status" value="1"/>
</dbReference>
<dbReference type="AlphaFoldDB" id="A0A1D8P3T4"/>
<reference evidence="5 6" key="1">
    <citation type="submission" date="2016-10" db="EMBL/GenBank/DDBJ databases">
        <title>Lutibacter sp. LPB0138, isolated from marine gastropod.</title>
        <authorList>
            <person name="Kim E."/>
            <person name="Yi H."/>
        </authorList>
    </citation>
    <scope>NUCLEOTIDE SEQUENCE [LARGE SCALE GENOMIC DNA]</scope>
    <source>
        <strain evidence="5 6">LPB0138</strain>
    </source>
</reference>
<dbReference type="Pfam" id="PF13365">
    <property type="entry name" value="Trypsin_2"/>
    <property type="match status" value="1"/>
</dbReference>
<dbReference type="SUPFAM" id="SSF50494">
    <property type="entry name" value="Trypsin-like serine proteases"/>
    <property type="match status" value="1"/>
</dbReference>
<dbReference type="Proteomes" id="UP000176050">
    <property type="component" value="Chromosome"/>
</dbReference>
<dbReference type="PANTHER" id="PTHR43343">
    <property type="entry name" value="PEPTIDASE S12"/>
    <property type="match status" value="1"/>
</dbReference>
<comment type="similarity">
    <text evidence="1">Belongs to the peptidase S1C family.</text>
</comment>
<dbReference type="InterPro" id="IPR043504">
    <property type="entry name" value="Peptidase_S1_PA_chymotrypsin"/>
</dbReference>
<dbReference type="GO" id="GO:0004252">
    <property type="term" value="F:serine-type endopeptidase activity"/>
    <property type="evidence" value="ECO:0007669"/>
    <property type="project" value="InterPro"/>
</dbReference>
<dbReference type="OrthoDB" id="9766361at2"/>
<evidence type="ECO:0000313" key="5">
    <source>
        <dbReference type="EMBL" id="AOW19238.1"/>
    </source>
</evidence>
<dbReference type="GO" id="GO:0006508">
    <property type="term" value="P:proteolysis"/>
    <property type="evidence" value="ECO:0007669"/>
    <property type="project" value="UniProtKB-KW"/>
</dbReference>
<keyword evidence="2" id="KW-0645">Protease</keyword>
<dbReference type="KEGG" id="lul:LPB138_00410"/>
<dbReference type="InterPro" id="IPR009003">
    <property type="entry name" value="Peptidase_S1_PA"/>
</dbReference>
<keyword evidence="3" id="KW-0378">Hydrolase</keyword>
<sequence length="367" mass="40954">MKKLILLLLFIPIISFSQSVRSIEIDTYKYIVIDEIIGKHSGEIRRFFTKNLKKGGYNVVNLKKPLKTHDSLPEDLKNNPDLALYLIAEEDTRGCFYITASLLDYNCNVKLAREGKSCGLLSTGIKKSISGLTSYNYKYNPELKRKSPIKKEFVKGEWASNGSGVIISKSGHIITNHHVIENAEDIEVEFILKDEIQKFNAEVVQVDKINDLAIIKIVDINFEDVDEVPFNFKTRSSDVGTKVYAYGYPMALSIMGKEIKVTDGMISSKTGFDGNITTYQITAPIQGGNSGGPLFDEKGNLIGINSSGIRKDVADNVAYSIKTSYILNLIDILPESIELPLNTKLESLPLTEQIKKISNYVVLIKVK</sequence>
<evidence type="ECO:0000256" key="1">
    <source>
        <dbReference type="ARBA" id="ARBA00010541"/>
    </source>
</evidence>
<keyword evidence="6" id="KW-1185">Reference proteome</keyword>
<evidence type="ECO:0000313" key="6">
    <source>
        <dbReference type="Proteomes" id="UP000176050"/>
    </source>
</evidence>
<dbReference type="InterPro" id="IPR001940">
    <property type="entry name" value="Peptidase_S1C"/>
</dbReference>
<keyword evidence="4" id="KW-0732">Signal</keyword>
<dbReference type="Gene3D" id="2.40.10.10">
    <property type="entry name" value="Trypsin-like serine proteases"/>
    <property type="match status" value="2"/>
</dbReference>
<dbReference type="PRINTS" id="PR00834">
    <property type="entry name" value="PROTEASES2C"/>
</dbReference>
<evidence type="ECO:0000256" key="2">
    <source>
        <dbReference type="ARBA" id="ARBA00022670"/>
    </source>
</evidence>
<evidence type="ECO:0008006" key="7">
    <source>
        <dbReference type="Google" id="ProtNLM"/>
    </source>
</evidence>
<dbReference type="STRING" id="1850246.LPB138_00410"/>
<dbReference type="InterPro" id="IPR051201">
    <property type="entry name" value="Chloro_Bact_Ser_Proteases"/>
</dbReference>
<proteinExistence type="inferred from homology"/>